<dbReference type="PROSITE" id="PS50012">
    <property type="entry name" value="RCC1_3"/>
    <property type="match status" value="2"/>
</dbReference>
<feature type="region of interest" description="Disordered" evidence="2">
    <location>
        <begin position="913"/>
        <end position="945"/>
    </location>
</feature>
<dbReference type="PANTHER" id="PTHR46817:SF1">
    <property type="entry name" value="SAC DOMAIN-CONTAINING PROTEIN"/>
    <property type="match status" value="1"/>
</dbReference>
<dbReference type="Gene3D" id="2.130.10.30">
    <property type="entry name" value="Regulator of chromosome condensation 1/beta-lactamase-inhibitor protein II"/>
    <property type="match status" value="1"/>
</dbReference>
<dbReference type="PANTHER" id="PTHR46817">
    <property type="entry name" value="PHOSPHOINOSITIDE PHOSPHATASE SAC9-RELATED"/>
    <property type="match status" value="1"/>
</dbReference>
<dbReference type="Pfam" id="PF00397">
    <property type="entry name" value="WW"/>
    <property type="match status" value="1"/>
</dbReference>
<dbReference type="InterPro" id="IPR002013">
    <property type="entry name" value="SAC_dom"/>
</dbReference>
<dbReference type="SUPFAM" id="SSF51045">
    <property type="entry name" value="WW domain"/>
    <property type="match status" value="1"/>
</dbReference>
<dbReference type="SMART" id="SM00456">
    <property type="entry name" value="WW"/>
    <property type="match status" value="1"/>
</dbReference>
<evidence type="ECO:0000313" key="6">
    <source>
        <dbReference type="EMBL" id="OUS48418.1"/>
    </source>
</evidence>
<dbReference type="Gene3D" id="2.20.70.10">
    <property type="match status" value="1"/>
</dbReference>
<evidence type="ECO:0000259" key="5">
    <source>
        <dbReference type="PROSITE" id="PS50275"/>
    </source>
</evidence>
<name>A0A1Y5IFS7_OSTTA</name>
<dbReference type="InterPro" id="IPR000408">
    <property type="entry name" value="Reg_chr_condens"/>
</dbReference>
<feature type="compositionally biased region" description="Polar residues" evidence="2">
    <location>
        <begin position="913"/>
        <end position="923"/>
    </location>
</feature>
<keyword evidence="3" id="KW-1133">Transmembrane helix</keyword>
<dbReference type="Pfam" id="PF00415">
    <property type="entry name" value="RCC1"/>
    <property type="match status" value="2"/>
</dbReference>
<accession>A0A1Y5IFS7</accession>
<dbReference type="PROSITE" id="PS50020">
    <property type="entry name" value="WW_DOMAIN_2"/>
    <property type="match status" value="1"/>
</dbReference>
<feature type="domain" description="WW" evidence="4">
    <location>
        <begin position="511"/>
        <end position="545"/>
    </location>
</feature>
<feature type="transmembrane region" description="Helical" evidence="3">
    <location>
        <begin position="1544"/>
        <end position="1565"/>
    </location>
</feature>
<evidence type="ECO:0000256" key="1">
    <source>
        <dbReference type="PROSITE-ProRule" id="PRU00235"/>
    </source>
</evidence>
<reference evidence="6" key="1">
    <citation type="submission" date="2017-04" db="EMBL/GenBank/DDBJ databases">
        <title>Population genomics of picophytoplankton unveils novel chromosome hypervariability.</title>
        <authorList>
            <consortium name="DOE Joint Genome Institute"/>
            <person name="Blanc-Mathieu R."/>
            <person name="Krasovec M."/>
            <person name="Hebrard M."/>
            <person name="Yau S."/>
            <person name="Desgranges E."/>
            <person name="Martin J."/>
            <person name="Schackwitz W."/>
            <person name="Kuo A."/>
            <person name="Salin G."/>
            <person name="Donnadieu C."/>
            <person name="Desdevises Y."/>
            <person name="Sanchez-Ferandin S."/>
            <person name="Moreau H."/>
            <person name="Rivals E."/>
            <person name="Grigoriev I.V."/>
            <person name="Grimsley N."/>
            <person name="Eyre-Walker A."/>
            <person name="Piganeau G."/>
        </authorList>
    </citation>
    <scope>NUCLEOTIDE SEQUENCE [LARGE SCALE GENOMIC DNA]</scope>
    <source>
        <strain evidence="6">RCC 1115</strain>
    </source>
</reference>
<evidence type="ECO:0000256" key="2">
    <source>
        <dbReference type="SAM" id="MobiDB-lite"/>
    </source>
</evidence>
<dbReference type="EMBL" id="KZ155774">
    <property type="protein sequence ID" value="OUS48418.1"/>
    <property type="molecule type" value="Genomic_DNA"/>
</dbReference>
<evidence type="ECO:0000256" key="3">
    <source>
        <dbReference type="SAM" id="Phobius"/>
    </source>
</evidence>
<proteinExistence type="predicted"/>
<dbReference type="InterPro" id="IPR036020">
    <property type="entry name" value="WW_dom_sf"/>
</dbReference>
<dbReference type="PROSITE" id="PS01159">
    <property type="entry name" value="WW_DOMAIN_1"/>
    <property type="match status" value="1"/>
</dbReference>
<dbReference type="eggNOG" id="KOG1888">
    <property type="taxonomic scope" value="Eukaryota"/>
</dbReference>
<feature type="repeat" description="RCC1" evidence="1">
    <location>
        <begin position="1363"/>
        <end position="1418"/>
    </location>
</feature>
<dbReference type="Pfam" id="PF02383">
    <property type="entry name" value="Syja_N"/>
    <property type="match status" value="1"/>
</dbReference>
<feature type="domain" description="SAC" evidence="5">
    <location>
        <begin position="144"/>
        <end position="480"/>
    </location>
</feature>
<feature type="repeat" description="RCC1" evidence="1">
    <location>
        <begin position="1419"/>
        <end position="1470"/>
    </location>
</feature>
<sequence length="1611" mass="172935">MEFDGAIGIVVLERSDGERIVLVRRRDDGRTRGEGTFVEIAVCGATGALGVNDAGASYEDAESAVSSARRRGYDKELARGACALGYRVYGDVAALLIARVTRVAAILPTGDEVTQVRESGWTRMALRNACVGLNREERANLQSLCEFSCDGTHFFCHTFDVSRPFAYGGGGEKPDREWVWNASLAEPLQATGIPGICPTLMQGLVEHRELKDANGKLFNLCIFGKRSSLHPGTRYLARGLNDIGAPGNEVEMEQLVWCETDRAKSPALADTSDSRDEKEGTVVSPDGKSWSWTSYVWRRGSVPISWMQEIKQAYGEAEIQVAPDNPYKGTGTYFSRVMNAYRASERATFPITCVNLLRCAPGKPEFLLSEHFHEAIRGVRQRTGLGDVSVLNFDWHANCKVLGEAKTVEGLWVALRRHLVEGSLFSGSTVAADGERVKTVSNWQRGLLRYNCADSLDRTNLAGFFVAAQVLTEQCAELGLSVFNAMANAGLAYGAAAPSEGRISRTSSGGLSLPPGWESRTDTSTGRTFYIDHNTRTTSWSLPTEYTPCEPIDVSPVETVSKDTSQSASSAGSPLLTRLNSGQKVCQSGGAEWLGELMRSPEKDQTPSESFKWLGSTVDEFRAAMLPQCLNAMVEIFLANGDFHAQMYTSTRASHSATIHLLDANAATAAAVRFKSTPTTASSTMSNAALGIQRRFHNMVSDGTKQSQFEMFLGLNSSKYFPSASDTPGRVLTRIDAAEINEHSKCVNPELEEDLLKGILSSHGGMCAAKGPLWITPKGQHALHMTFSVSSGSGSPGYLLMKSPTEVSEFIAPSHVNVVVSKEGQRDRATSFALPRVSPGTSLGFILRDTNALPSGGLIDFESDAVPSSQDAGYSVKVHLQNYLGEDESKKDAFLAIGHLELLSERHRLASDISTSTPLNGQKVSLGAKPPMPRSSVDAERATPSETASKAEYFSKLKEIDPTQASLSSLLELEVIRTRARMSVADRDVLITKNGFNRIDLDPTERLRDWLARDGLRELEHERAERKSTSSSSLSAMSGLRGLSISSLTESIMGPMMRPNSATLSHVSNALGSQQATANAGNGVTSARTLEDQRCAAVLEELRKASSDLATCTGKGALRAGYSIQRSAEAFSCETQTSEACSKLLADATVRATLDTMPNIRREYMRSTFEQSSRNGTLLHVGVPSSVVIGFKLAVPDAIGGYVPCVLRVTGVCDADGKELVHVEDYVIPAIGPRSTLHYEFGEIFAQRQPKSLLFRLLTDPGRVWAFVVTSDGWVLTAYADGASGTKWTKLEGVENITSACAASHCHDAVVIVDASGRAVEVRGLDDASGPSTREASLAPGGDARVRSVALGAKHGVFVDVNGGCWTFGWNAYGTCGLGFASAEDIETPTRVESFARANVRAVSASCGDAFTVFVSASGDAYACGYNGDGQLGTEDCPVGEATAIPVLVDLERVVVARCGARHCAAVADRRLFLWGANDLGQMGVGSDGVFDVAANARAGLERLEEIPVVGALVKDEEIAVEAVRDGRTAGEKLDLFLEKEPPIAVALVAMLLVNGSFGLVYTLFVRETNVGPGGEFGKAVVAVRQSVVKGIFAFFNSALGRYTTKDSRDA</sequence>
<keyword evidence="3" id="KW-0472">Membrane</keyword>
<dbReference type="GO" id="GO:0016791">
    <property type="term" value="F:phosphatase activity"/>
    <property type="evidence" value="ECO:0007669"/>
    <property type="project" value="InterPro"/>
</dbReference>
<dbReference type="InterPro" id="IPR001202">
    <property type="entry name" value="WW_dom"/>
</dbReference>
<dbReference type="CDD" id="cd00201">
    <property type="entry name" value="WW"/>
    <property type="match status" value="1"/>
</dbReference>
<dbReference type="PROSITE" id="PS50275">
    <property type="entry name" value="SAC"/>
    <property type="match status" value="1"/>
</dbReference>
<organism evidence="6">
    <name type="scientific">Ostreococcus tauri</name>
    <name type="common">Marine green alga</name>
    <dbReference type="NCBI Taxonomy" id="70448"/>
    <lineage>
        <taxon>Eukaryota</taxon>
        <taxon>Viridiplantae</taxon>
        <taxon>Chlorophyta</taxon>
        <taxon>Mamiellophyceae</taxon>
        <taxon>Mamiellales</taxon>
        <taxon>Bathycoccaceae</taxon>
        <taxon>Ostreococcus</taxon>
    </lineage>
</organism>
<dbReference type="SUPFAM" id="SSF50985">
    <property type="entry name" value="RCC1/BLIP-II"/>
    <property type="match status" value="1"/>
</dbReference>
<gene>
    <name evidence="6" type="ORF">BE221DRAFT_144144</name>
</gene>
<evidence type="ECO:0000259" key="4">
    <source>
        <dbReference type="PROSITE" id="PS50020"/>
    </source>
</evidence>
<keyword evidence="3" id="KW-0812">Transmembrane</keyword>
<dbReference type="InterPro" id="IPR009091">
    <property type="entry name" value="RCC1/BLIP-II"/>
</dbReference>
<dbReference type="Proteomes" id="UP000195557">
    <property type="component" value="Unassembled WGS sequence"/>
</dbReference>
<protein>
    <submittedName>
        <fullName evidence="6">SacI homology domain-domain-containing protein</fullName>
    </submittedName>
</protein>